<dbReference type="AlphaFoldDB" id="X0TL41"/>
<dbReference type="EMBL" id="BARS01015204">
    <property type="protein sequence ID" value="GAF87961.1"/>
    <property type="molecule type" value="Genomic_DNA"/>
</dbReference>
<gene>
    <name evidence="1" type="ORF">S01H1_25213</name>
</gene>
<dbReference type="InterPro" id="IPR011050">
    <property type="entry name" value="Pectin_lyase_fold/virulence"/>
</dbReference>
<reference evidence="1" key="1">
    <citation type="journal article" date="2014" name="Front. Microbiol.">
        <title>High frequency of phylogenetically diverse reductive dehalogenase-homologous genes in deep subseafloor sedimentary metagenomes.</title>
        <authorList>
            <person name="Kawai M."/>
            <person name="Futagami T."/>
            <person name="Toyoda A."/>
            <person name="Takaki Y."/>
            <person name="Nishi S."/>
            <person name="Hori S."/>
            <person name="Arai W."/>
            <person name="Tsubouchi T."/>
            <person name="Morono Y."/>
            <person name="Uchiyama I."/>
            <person name="Ito T."/>
            <person name="Fujiyama A."/>
            <person name="Inagaki F."/>
            <person name="Takami H."/>
        </authorList>
    </citation>
    <scope>NUCLEOTIDE SEQUENCE</scope>
    <source>
        <strain evidence="1">Expedition CK06-06</strain>
    </source>
</reference>
<proteinExistence type="predicted"/>
<dbReference type="SUPFAM" id="SSF51126">
    <property type="entry name" value="Pectin lyase-like"/>
    <property type="match status" value="1"/>
</dbReference>
<organism evidence="1">
    <name type="scientific">marine sediment metagenome</name>
    <dbReference type="NCBI Taxonomy" id="412755"/>
    <lineage>
        <taxon>unclassified sequences</taxon>
        <taxon>metagenomes</taxon>
        <taxon>ecological metagenomes</taxon>
    </lineage>
</organism>
<accession>X0TL41</accession>
<name>X0TL41_9ZZZZ</name>
<sequence>DWTDAETTHFDVDGWSGFDAAHYVSIYAVGNASHNSGVWRATGHVVSTDIDIETSYTRVHDMQWSNPGNICIRISTTNPDIYIYNNIIRPSESNSSEGIINSDSGSGTHYYYNNVIYRPYNSDHGQTVGIHNTSSFSGTLNIFNNTITGFHKAGVEDDATGVTNIYNCAFFNNGSDIISDGNTVQTVSNCATDVGGGQGANGVDISGTWDSTCFTDAGGTGPDFSVQDVDSPLYNTGDGTVPDAIFTDDIIGTTRGPAVGDWDIGAFEFAAAGGSRELAGTIPGVAA</sequence>
<evidence type="ECO:0008006" key="2">
    <source>
        <dbReference type="Google" id="ProtNLM"/>
    </source>
</evidence>
<protein>
    <recommendedName>
        <fullName evidence="2">Right handed beta helix domain-containing protein</fullName>
    </recommendedName>
</protein>
<feature type="non-terminal residue" evidence="1">
    <location>
        <position position="1"/>
    </location>
</feature>
<evidence type="ECO:0000313" key="1">
    <source>
        <dbReference type="EMBL" id="GAF87961.1"/>
    </source>
</evidence>
<feature type="non-terminal residue" evidence="1">
    <location>
        <position position="287"/>
    </location>
</feature>
<comment type="caution">
    <text evidence="1">The sequence shown here is derived from an EMBL/GenBank/DDBJ whole genome shotgun (WGS) entry which is preliminary data.</text>
</comment>